<dbReference type="Proteomes" id="UP001501321">
    <property type="component" value="Unassembled WGS sequence"/>
</dbReference>
<evidence type="ECO:0000313" key="1">
    <source>
        <dbReference type="EMBL" id="GAA4504475.1"/>
    </source>
</evidence>
<dbReference type="Pfam" id="PF13710">
    <property type="entry name" value="ACT_5"/>
    <property type="match status" value="1"/>
</dbReference>
<dbReference type="RefSeq" id="WP_345015049.1">
    <property type="nucleotide sequence ID" value="NZ_BAABFC010000029.1"/>
</dbReference>
<proteinExistence type="predicted"/>
<dbReference type="Gene3D" id="3.30.70.260">
    <property type="match status" value="1"/>
</dbReference>
<gene>
    <name evidence="1" type="primary">ilvM</name>
    <name evidence="1" type="ORF">GCM10023095_32500</name>
</gene>
<organism evidence="1 2">
    <name type="scientific">Pseudaeromonas paramecii</name>
    <dbReference type="NCBI Taxonomy" id="2138166"/>
    <lineage>
        <taxon>Bacteria</taxon>
        <taxon>Pseudomonadati</taxon>
        <taxon>Pseudomonadota</taxon>
        <taxon>Gammaproteobacteria</taxon>
        <taxon>Aeromonadales</taxon>
        <taxon>Aeromonadaceae</taxon>
        <taxon>Pseudaeromonas</taxon>
    </lineage>
</organism>
<name>A0ABP8QMQ9_9GAMM</name>
<dbReference type="EMBL" id="BAABFC010000029">
    <property type="protein sequence ID" value="GAA4504475.1"/>
    <property type="molecule type" value="Genomic_DNA"/>
</dbReference>
<protein>
    <submittedName>
        <fullName evidence="1">Acetolactate synthase 2 small subunit</fullName>
    </submittedName>
</protein>
<comment type="caution">
    <text evidence="1">The sequence shown here is derived from an EMBL/GenBank/DDBJ whole genome shotgun (WGS) entry which is preliminary data.</text>
</comment>
<keyword evidence="2" id="KW-1185">Reference proteome</keyword>
<evidence type="ECO:0000313" key="2">
    <source>
        <dbReference type="Proteomes" id="UP001501321"/>
    </source>
</evidence>
<dbReference type="NCBIfam" id="NF008362">
    <property type="entry name" value="PRK11152.1"/>
    <property type="match status" value="1"/>
</dbReference>
<sequence length="91" mass="10361">MKQHQFKILTQSRPEVMERVLRVVRHRGFALQGCQMESKSDSKQLQITLTVASERPAHLLFSQLDKLVDVTHVEARELAQAAAPQSLQIRA</sequence>
<accession>A0ABP8QMQ9</accession>
<dbReference type="SUPFAM" id="SSF55021">
    <property type="entry name" value="ACT-like"/>
    <property type="match status" value="1"/>
</dbReference>
<dbReference type="InterPro" id="IPR045865">
    <property type="entry name" value="ACT-like_dom_sf"/>
</dbReference>
<reference evidence="2" key="1">
    <citation type="journal article" date="2019" name="Int. J. Syst. Evol. Microbiol.">
        <title>The Global Catalogue of Microorganisms (GCM) 10K type strain sequencing project: providing services to taxonomists for standard genome sequencing and annotation.</title>
        <authorList>
            <consortium name="The Broad Institute Genomics Platform"/>
            <consortium name="The Broad Institute Genome Sequencing Center for Infectious Disease"/>
            <person name="Wu L."/>
            <person name="Ma J."/>
        </authorList>
    </citation>
    <scope>NUCLEOTIDE SEQUENCE [LARGE SCALE GENOMIC DNA]</scope>
    <source>
        <strain evidence="2">JCM 32226</strain>
    </source>
</reference>